<dbReference type="EMBL" id="KV454413">
    <property type="protein sequence ID" value="ODQ63784.1"/>
    <property type="molecule type" value="Genomic_DNA"/>
</dbReference>
<dbReference type="Proteomes" id="UP000095009">
    <property type="component" value="Unassembled WGS sequence"/>
</dbReference>
<organism evidence="2 3">
    <name type="scientific">Nadsonia fulvescens var. elongata DSM 6958</name>
    <dbReference type="NCBI Taxonomy" id="857566"/>
    <lineage>
        <taxon>Eukaryota</taxon>
        <taxon>Fungi</taxon>
        <taxon>Dikarya</taxon>
        <taxon>Ascomycota</taxon>
        <taxon>Saccharomycotina</taxon>
        <taxon>Dipodascomycetes</taxon>
        <taxon>Dipodascales</taxon>
        <taxon>Dipodascales incertae sedis</taxon>
        <taxon>Nadsonia</taxon>
    </lineage>
</organism>
<evidence type="ECO:0000313" key="3">
    <source>
        <dbReference type="Proteomes" id="UP000095009"/>
    </source>
</evidence>
<accession>A0A1E3PEZ5</accession>
<dbReference type="STRING" id="857566.A0A1E3PEZ5"/>
<dbReference type="SMART" id="SM00198">
    <property type="entry name" value="SCP"/>
    <property type="match status" value="1"/>
</dbReference>
<feature type="domain" description="SCP" evidence="1">
    <location>
        <begin position="20"/>
        <end position="148"/>
    </location>
</feature>
<name>A0A1E3PEZ5_9ASCO</name>
<dbReference type="InterPro" id="IPR001283">
    <property type="entry name" value="CRISP-related"/>
</dbReference>
<dbReference type="InterPro" id="IPR035940">
    <property type="entry name" value="CAP_sf"/>
</dbReference>
<reference evidence="2 3" key="1">
    <citation type="journal article" date="2016" name="Proc. Natl. Acad. Sci. U.S.A.">
        <title>Comparative genomics of biotechnologically important yeasts.</title>
        <authorList>
            <person name="Riley R."/>
            <person name="Haridas S."/>
            <person name="Wolfe K.H."/>
            <person name="Lopes M.R."/>
            <person name="Hittinger C.T."/>
            <person name="Goeker M."/>
            <person name="Salamov A.A."/>
            <person name="Wisecaver J.H."/>
            <person name="Long T.M."/>
            <person name="Calvey C.H."/>
            <person name="Aerts A.L."/>
            <person name="Barry K.W."/>
            <person name="Choi C."/>
            <person name="Clum A."/>
            <person name="Coughlan A.Y."/>
            <person name="Deshpande S."/>
            <person name="Douglass A.P."/>
            <person name="Hanson S.J."/>
            <person name="Klenk H.-P."/>
            <person name="LaButti K.M."/>
            <person name="Lapidus A."/>
            <person name="Lindquist E.A."/>
            <person name="Lipzen A.M."/>
            <person name="Meier-Kolthoff J.P."/>
            <person name="Ohm R.A."/>
            <person name="Otillar R.P."/>
            <person name="Pangilinan J.L."/>
            <person name="Peng Y."/>
            <person name="Rokas A."/>
            <person name="Rosa C.A."/>
            <person name="Scheuner C."/>
            <person name="Sibirny A.A."/>
            <person name="Slot J.C."/>
            <person name="Stielow J.B."/>
            <person name="Sun H."/>
            <person name="Kurtzman C.P."/>
            <person name="Blackwell M."/>
            <person name="Grigoriev I.V."/>
            <person name="Jeffries T.W."/>
        </authorList>
    </citation>
    <scope>NUCLEOTIDE SEQUENCE [LARGE SCALE GENOMIC DNA]</scope>
    <source>
        <strain evidence="2 3">DSM 6958</strain>
    </source>
</reference>
<dbReference type="Gene3D" id="3.40.33.10">
    <property type="entry name" value="CAP"/>
    <property type="match status" value="1"/>
</dbReference>
<dbReference type="InterPro" id="IPR018244">
    <property type="entry name" value="Allrgn_V5/Tpx1_CS"/>
</dbReference>
<dbReference type="PRINTS" id="PR00837">
    <property type="entry name" value="V5TPXLIKE"/>
</dbReference>
<dbReference type="OrthoDB" id="337038at2759"/>
<protein>
    <submittedName>
        <fullName evidence="2">PR-1-like protein</fullName>
    </submittedName>
</protein>
<keyword evidence="3" id="KW-1185">Reference proteome</keyword>
<gene>
    <name evidence="2" type="ORF">NADFUDRAFT_5274</name>
</gene>
<dbReference type="PROSITE" id="PS01009">
    <property type="entry name" value="CRISP_1"/>
    <property type="match status" value="1"/>
</dbReference>
<dbReference type="PANTHER" id="PTHR10334">
    <property type="entry name" value="CYSTEINE-RICH SECRETORY PROTEIN-RELATED"/>
    <property type="match status" value="1"/>
</dbReference>
<dbReference type="GO" id="GO:0005576">
    <property type="term" value="C:extracellular region"/>
    <property type="evidence" value="ECO:0007669"/>
    <property type="project" value="InterPro"/>
</dbReference>
<sequence>TTTGVASTAPTSGLGAADISYQNDVLDRHNLYRRRHHVPDLTWNDDLANYAKEYLDNHNLCFQLEHSGGSYGENLAGGFSTAAAIDAWYNEVSLYDFNKSEFSSATGHFTQVVWKGSTEVGCYTYQCGNVGFWWVVACEYYPRGNIIGWFAENVLPE</sequence>
<feature type="non-terminal residue" evidence="2">
    <location>
        <position position="1"/>
    </location>
</feature>
<feature type="non-terminal residue" evidence="2">
    <location>
        <position position="157"/>
    </location>
</feature>
<evidence type="ECO:0000259" key="1">
    <source>
        <dbReference type="SMART" id="SM00198"/>
    </source>
</evidence>
<dbReference type="InterPro" id="IPR014044">
    <property type="entry name" value="CAP_dom"/>
</dbReference>
<dbReference type="AlphaFoldDB" id="A0A1E3PEZ5"/>
<evidence type="ECO:0000313" key="2">
    <source>
        <dbReference type="EMBL" id="ODQ63784.1"/>
    </source>
</evidence>
<proteinExistence type="predicted"/>
<dbReference type="Pfam" id="PF00188">
    <property type="entry name" value="CAP"/>
    <property type="match status" value="1"/>
</dbReference>
<dbReference type="SUPFAM" id="SSF55797">
    <property type="entry name" value="PR-1-like"/>
    <property type="match status" value="1"/>
</dbReference>